<accession>A0A0G0KLR8</accession>
<sequence>MKKIKNFFQNWTSYLLLTIVLIAAFYIRIYRIDDLLGFYYDQGRDALVIWRLWHEGKLFLIGPVTGLAGIFLGPFYYYLIAPLYLIGGGDPVVVSIFLAALSVVALLFLYKLGSEMHSRTAGLIGAVIGGFSYYIIYNSRWLSNPNPMFLLSMLFLLSLWRIVRDGEKKWWTISLFLVGVSLHFESASAFFYIPVFIIFTLWRLLSVERTNTILSDGWLIRFVKINRRVIFHTLLAFFVTLIPQIVFNFRHENILLNNFIKLFTRDNAFSKPLTFFILETRIDYFWNVFMNKIYIGWNREAIIFSSLVLGALIVGRKTLRKAVIGLFMIFLLTPMAGYILFQGNFGNIYDYYMIGYFLPFILLYAIGLAELSKTFIGKVALIWFFVIFFRVNMIPISGIFKNPMDGPTDIKFGSQVRAVNWVFENAAGRGMYNVDVYVPPVIPYAYDYLFLWQGTKLCGENLCGKVDYQTPILYTLYEQDPPHPERLEAWLDKQEGIGLVEESVKFGGITVERRKRN</sequence>
<evidence type="ECO:0000259" key="9">
    <source>
        <dbReference type="Pfam" id="PF13231"/>
    </source>
</evidence>
<feature type="domain" description="Glycosyltransferase RgtA/B/C/D-like" evidence="9">
    <location>
        <begin position="74"/>
        <end position="203"/>
    </location>
</feature>
<feature type="transmembrane region" description="Helical" evidence="8">
    <location>
        <begin position="322"/>
        <end position="341"/>
    </location>
</feature>
<dbReference type="InterPro" id="IPR050297">
    <property type="entry name" value="LipidA_mod_glycosyltrf_83"/>
</dbReference>
<keyword evidence="7 8" id="KW-0472">Membrane</keyword>
<reference evidence="10 11" key="1">
    <citation type="journal article" date="2015" name="Nature">
        <title>rRNA introns, odd ribosomes, and small enigmatic genomes across a large radiation of phyla.</title>
        <authorList>
            <person name="Brown C.T."/>
            <person name="Hug L.A."/>
            <person name="Thomas B.C."/>
            <person name="Sharon I."/>
            <person name="Castelle C.J."/>
            <person name="Singh A."/>
            <person name="Wilkins M.J."/>
            <person name="Williams K.H."/>
            <person name="Banfield J.F."/>
        </authorList>
    </citation>
    <scope>NUCLEOTIDE SEQUENCE [LARGE SCALE GENOMIC DNA]</scope>
</reference>
<keyword evidence="2" id="KW-1003">Cell membrane</keyword>
<feature type="transmembrane region" description="Helical" evidence="8">
    <location>
        <begin position="229"/>
        <end position="247"/>
    </location>
</feature>
<keyword evidence="5 8" id="KW-0812">Transmembrane</keyword>
<feature type="transmembrane region" description="Helical" evidence="8">
    <location>
        <begin position="175"/>
        <end position="202"/>
    </location>
</feature>
<dbReference type="GO" id="GO:0009103">
    <property type="term" value="P:lipopolysaccharide biosynthetic process"/>
    <property type="evidence" value="ECO:0007669"/>
    <property type="project" value="UniProtKB-ARBA"/>
</dbReference>
<dbReference type="Pfam" id="PF13231">
    <property type="entry name" value="PMT_2"/>
    <property type="match status" value="1"/>
</dbReference>
<feature type="transmembrane region" description="Helical" evidence="8">
    <location>
        <begin position="353"/>
        <end position="372"/>
    </location>
</feature>
<evidence type="ECO:0000256" key="8">
    <source>
        <dbReference type="SAM" id="Phobius"/>
    </source>
</evidence>
<feature type="transmembrane region" description="Helical" evidence="8">
    <location>
        <begin position="58"/>
        <end position="80"/>
    </location>
</feature>
<feature type="transmembrane region" description="Helical" evidence="8">
    <location>
        <begin position="294"/>
        <end position="315"/>
    </location>
</feature>
<feature type="transmembrane region" description="Helical" evidence="8">
    <location>
        <begin position="92"/>
        <end position="110"/>
    </location>
</feature>
<dbReference type="EMBL" id="LBTW01000009">
    <property type="protein sequence ID" value="KKQ50104.1"/>
    <property type="molecule type" value="Genomic_DNA"/>
</dbReference>
<keyword evidence="4 10" id="KW-0808">Transferase</keyword>
<dbReference type="InterPro" id="IPR038731">
    <property type="entry name" value="RgtA/B/C-like"/>
</dbReference>
<keyword evidence="6 8" id="KW-1133">Transmembrane helix</keyword>
<protein>
    <submittedName>
        <fullName evidence="10">Glycosyl transferase family 39</fullName>
    </submittedName>
</protein>
<proteinExistence type="predicted"/>
<evidence type="ECO:0000256" key="4">
    <source>
        <dbReference type="ARBA" id="ARBA00022679"/>
    </source>
</evidence>
<evidence type="ECO:0000256" key="1">
    <source>
        <dbReference type="ARBA" id="ARBA00004651"/>
    </source>
</evidence>
<organism evidence="10 11">
    <name type="scientific">Candidatus Woesebacteria bacterium GW2011_GWD1_38_10</name>
    <dbReference type="NCBI Taxonomy" id="1618592"/>
    <lineage>
        <taxon>Bacteria</taxon>
        <taxon>Candidatus Woeseibacteriota</taxon>
    </lineage>
</organism>
<evidence type="ECO:0000256" key="7">
    <source>
        <dbReference type="ARBA" id="ARBA00023136"/>
    </source>
</evidence>
<evidence type="ECO:0000313" key="10">
    <source>
        <dbReference type="EMBL" id="KKQ50104.1"/>
    </source>
</evidence>
<dbReference type="PANTHER" id="PTHR33908:SF11">
    <property type="entry name" value="MEMBRANE PROTEIN"/>
    <property type="match status" value="1"/>
</dbReference>
<keyword evidence="3" id="KW-0328">Glycosyltransferase</keyword>
<feature type="transmembrane region" description="Helical" evidence="8">
    <location>
        <begin position="12"/>
        <end position="30"/>
    </location>
</feature>
<dbReference type="GO" id="GO:0005886">
    <property type="term" value="C:plasma membrane"/>
    <property type="evidence" value="ECO:0007669"/>
    <property type="project" value="UniProtKB-SubCell"/>
</dbReference>
<dbReference type="AlphaFoldDB" id="A0A0G0KLR8"/>
<name>A0A0G0KLR8_9BACT</name>
<feature type="transmembrane region" description="Helical" evidence="8">
    <location>
        <begin position="379"/>
        <end position="400"/>
    </location>
</feature>
<evidence type="ECO:0000256" key="5">
    <source>
        <dbReference type="ARBA" id="ARBA00022692"/>
    </source>
</evidence>
<comment type="caution">
    <text evidence="10">The sequence shown here is derived from an EMBL/GenBank/DDBJ whole genome shotgun (WGS) entry which is preliminary data.</text>
</comment>
<dbReference type="GO" id="GO:0016763">
    <property type="term" value="F:pentosyltransferase activity"/>
    <property type="evidence" value="ECO:0007669"/>
    <property type="project" value="TreeGrafter"/>
</dbReference>
<feature type="transmembrane region" description="Helical" evidence="8">
    <location>
        <begin position="116"/>
        <end position="136"/>
    </location>
</feature>
<dbReference type="Proteomes" id="UP000034366">
    <property type="component" value="Unassembled WGS sequence"/>
</dbReference>
<evidence type="ECO:0000256" key="6">
    <source>
        <dbReference type="ARBA" id="ARBA00022989"/>
    </source>
</evidence>
<comment type="subcellular location">
    <subcellularLocation>
        <location evidence="1">Cell membrane</location>
        <topology evidence="1">Multi-pass membrane protein</topology>
    </subcellularLocation>
</comment>
<evidence type="ECO:0000256" key="2">
    <source>
        <dbReference type="ARBA" id="ARBA00022475"/>
    </source>
</evidence>
<gene>
    <name evidence="10" type="ORF">US67_C0009G0007</name>
</gene>
<feature type="transmembrane region" description="Helical" evidence="8">
    <location>
        <begin position="148"/>
        <end position="163"/>
    </location>
</feature>
<evidence type="ECO:0000256" key="3">
    <source>
        <dbReference type="ARBA" id="ARBA00022676"/>
    </source>
</evidence>
<evidence type="ECO:0000313" key="11">
    <source>
        <dbReference type="Proteomes" id="UP000034366"/>
    </source>
</evidence>
<dbReference type="PANTHER" id="PTHR33908">
    <property type="entry name" value="MANNOSYLTRANSFERASE YKCB-RELATED"/>
    <property type="match status" value="1"/>
</dbReference>